<organism evidence="1 2">
    <name type="scientific">Stylosanthes scabra</name>
    <dbReference type="NCBI Taxonomy" id="79078"/>
    <lineage>
        <taxon>Eukaryota</taxon>
        <taxon>Viridiplantae</taxon>
        <taxon>Streptophyta</taxon>
        <taxon>Embryophyta</taxon>
        <taxon>Tracheophyta</taxon>
        <taxon>Spermatophyta</taxon>
        <taxon>Magnoliopsida</taxon>
        <taxon>eudicotyledons</taxon>
        <taxon>Gunneridae</taxon>
        <taxon>Pentapetalae</taxon>
        <taxon>rosids</taxon>
        <taxon>fabids</taxon>
        <taxon>Fabales</taxon>
        <taxon>Fabaceae</taxon>
        <taxon>Papilionoideae</taxon>
        <taxon>50 kb inversion clade</taxon>
        <taxon>dalbergioids sensu lato</taxon>
        <taxon>Dalbergieae</taxon>
        <taxon>Pterocarpus clade</taxon>
        <taxon>Stylosanthes</taxon>
    </lineage>
</organism>
<dbReference type="PANTHER" id="PTHR47718">
    <property type="entry name" value="OS01G0519700 PROTEIN"/>
    <property type="match status" value="1"/>
</dbReference>
<reference evidence="1 2" key="1">
    <citation type="journal article" date="2023" name="Plants (Basel)">
        <title>Bridging the Gap: Combining Genomics and Transcriptomics Approaches to Understand Stylosanthes scabra, an Orphan Legume from the Brazilian Caatinga.</title>
        <authorList>
            <person name="Ferreira-Neto J.R.C."/>
            <person name="da Silva M.D."/>
            <person name="Binneck E."/>
            <person name="de Melo N.F."/>
            <person name="da Silva R.H."/>
            <person name="de Melo A.L.T.M."/>
            <person name="Pandolfi V."/>
            <person name="Bustamante F.O."/>
            <person name="Brasileiro-Vidal A.C."/>
            <person name="Benko-Iseppon A.M."/>
        </authorList>
    </citation>
    <scope>NUCLEOTIDE SEQUENCE [LARGE SCALE GENOMIC DNA]</scope>
    <source>
        <tissue evidence="1">Leaves</tissue>
    </source>
</reference>
<evidence type="ECO:0000313" key="2">
    <source>
        <dbReference type="Proteomes" id="UP001341840"/>
    </source>
</evidence>
<dbReference type="EMBL" id="JASCZI010030233">
    <property type="protein sequence ID" value="MED6119295.1"/>
    <property type="molecule type" value="Genomic_DNA"/>
</dbReference>
<sequence>MSKIVWSSLSKEKFEEDRGSFIRKNGLCGNKWLSGSKEQKEKEAGVGDCHTTLPCVTNSVEEEISVGRSTIFDVTYDSFEEKLKCDCLLFESRGIVCRYSLVLLNYERVDYISSIYILERWCKNNLVNRRHLSIKSSFDQPLMLSRAKIHCEVASRCPLLTSIVNRGYDKIEDEIKEYKEKKNGDVTITHENGTIFGMNDLQNPSRVRARGRPKKRLGSMLEKLIASTMKKRKDVGMK</sequence>
<evidence type="ECO:0008006" key="3">
    <source>
        <dbReference type="Google" id="ProtNLM"/>
    </source>
</evidence>
<comment type="caution">
    <text evidence="1">The sequence shown here is derived from an EMBL/GenBank/DDBJ whole genome shotgun (WGS) entry which is preliminary data.</text>
</comment>
<gene>
    <name evidence="1" type="ORF">PIB30_010537</name>
</gene>
<evidence type="ECO:0000313" key="1">
    <source>
        <dbReference type="EMBL" id="MED6119295.1"/>
    </source>
</evidence>
<dbReference type="PANTHER" id="PTHR47718:SF12">
    <property type="entry name" value="PROTEIN FAR1-RELATED SEQUENCE"/>
    <property type="match status" value="1"/>
</dbReference>
<protein>
    <recommendedName>
        <fullName evidence="3">SWIM-type domain-containing protein</fullName>
    </recommendedName>
</protein>
<proteinExistence type="predicted"/>
<accession>A0ABU6R6H5</accession>
<dbReference type="Proteomes" id="UP001341840">
    <property type="component" value="Unassembled WGS sequence"/>
</dbReference>
<name>A0ABU6R6H5_9FABA</name>
<keyword evidence="2" id="KW-1185">Reference proteome</keyword>